<organism evidence="2 3">
    <name type="scientific">Paspalum notatum var. saurae</name>
    <dbReference type="NCBI Taxonomy" id="547442"/>
    <lineage>
        <taxon>Eukaryota</taxon>
        <taxon>Viridiplantae</taxon>
        <taxon>Streptophyta</taxon>
        <taxon>Embryophyta</taxon>
        <taxon>Tracheophyta</taxon>
        <taxon>Spermatophyta</taxon>
        <taxon>Magnoliopsida</taxon>
        <taxon>Liliopsida</taxon>
        <taxon>Poales</taxon>
        <taxon>Poaceae</taxon>
        <taxon>PACMAD clade</taxon>
        <taxon>Panicoideae</taxon>
        <taxon>Andropogonodae</taxon>
        <taxon>Paspaleae</taxon>
        <taxon>Paspalinae</taxon>
        <taxon>Paspalum</taxon>
    </lineage>
</organism>
<feature type="non-terminal residue" evidence="2">
    <location>
        <position position="293"/>
    </location>
</feature>
<feature type="compositionally biased region" description="Pro residues" evidence="1">
    <location>
        <begin position="13"/>
        <end position="25"/>
    </location>
</feature>
<evidence type="ECO:0000256" key="1">
    <source>
        <dbReference type="SAM" id="MobiDB-lite"/>
    </source>
</evidence>
<dbReference type="AlphaFoldDB" id="A0AAQ3PLZ0"/>
<evidence type="ECO:0000313" key="3">
    <source>
        <dbReference type="Proteomes" id="UP001341281"/>
    </source>
</evidence>
<proteinExistence type="predicted"/>
<protein>
    <submittedName>
        <fullName evidence="2">Uncharacterized protein</fullName>
    </submittedName>
</protein>
<feature type="compositionally biased region" description="Low complexity" evidence="1">
    <location>
        <begin position="177"/>
        <end position="187"/>
    </location>
</feature>
<gene>
    <name evidence="2" type="ORF">U9M48_000680</name>
</gene>
<feature type="compositionally biased region" description="Pro residues" evidence="1">
    <location>
        <begin position="208"/>
        <end position="217"/>
    </location>
</feature>
<name>A0AAQ3PLZ0_PASNO</name>
<evidence type="ECO:0000313" key="2">
    <source>
        <dbReference type="EMBL" id="WVZ49311.1"/>
    </source>
</evidence>
<accession>A0AAQ3PLZ0</accession>
<dbReference type="EMBL" id="CP144745">
    <property type="protein sequence ID" value="WVZ49311.1"/>
    <property type="molecule type" value="Genomic_DNA"/>
</dbReference>
<reference evidence="2 3" key="1">
    <citation type="submission" date="2024-02" db="EMBL/GenBank/DDBJ databases">
        <title>High-quality chromosome-scale genome assembly of Pensacola bahiagrass (Paspalum notatum Flugge var. saurae).</title>
        <authorList>
            <person name="Vega J.M."/>
            <person name="Podio M."/>
            <person name="Orjuela J."/>
            <person name="Siena L.A."/>
            <person name="Pessino S.C."/>
            <person name="Combes M.C."/>
            <person name="Mariac C."/>
            <person name="Albertini E."/>
            <person name="Pupilli F."/>
            <person name="Ortiz J.P.A."/>
            <person name="Leblanc O."/>
        </authorList>
    </citation>
    <scope>NUCLEOTIDE SEQUENCE [LARGE SCALE GENOMIC DNA]</scope>
    <source>
        <strain evidence="2">R1</strain>
        <tissue evidence="2">Leaf</tissue>
    </source>
</reference>
<keyword evidence="3" id="KW-1185">Reference proteome</keyword>
<feature type="region of interest" description="Disordered" evidence="1">
    <location>
        <begin position="1"/>
        <end position="247"/>
    </location>
</feature>
<dbReference type="Proteomes" id="UP001341281">
    <property type="component" value="Chromosome 01"/>
</dbReference>
<sequence length="293" mass="30390">CPSSPCSVASLPHPQPTCDPSPTIPDPRAFSDAAPVGPSAVTASTRGLDPDLACPPHRRLRPALPVQHPPRTTSSSVPIGGSAGAGKEGSRQRREGGGPAVALRGRRRQTMDTEATGGGERESGKTKMRAGAARMQPRRPARAAASQPDLGEVEGVGRPTDWSEEAGAARRTRRRPAPSGGCRQRAGLEGGRGEREANSPLTDSKLRPPSPTPPHHQSPPASTCRGAGGGGVCIATDQRRSPSSRAHHWRPFSPLLTCCRGLVTTAFMATHRPAVCMGDGTLASSTMVSSSSP</sequence>